<dbReference type="AlphaFoldDB" id="A0A846Y804"/>
<evidence type="ECO:0000256" key="2">
    <source>
        <dbReference type="SAM" id="Phobius"/>
    </source>
</evidence>
<dbReference type="EMBL" id="JAAXOP010000017">
    <property type="protein sequence ID" value="NKY53368.1"/>
    <property type="molecule type" value="Genomic_DNA"/>
</dbReference>
<accession>A0A846Y804</accession>
<evidence type="ECO:0000259" key="3">
    <source>
        <dbReference type="Pfam" id="PF02518"/>
    </source>
</evidence>
<name>A0A846Y804_9NOCA</name>
<evidence type="ECO:0000256" key="1">
    <source>
        <dbReference type="SAM" id="MobiDB-lite"/>
    </source>
</evidence>
<feature type="region of interest" description="Disordered" evidence="1">
    <location>
        <begin position="436"/>
        <end position="469"/>
    </location>
</feature>
<evidence type="ECO:0000313" key="5">
    <source>
        <dbReference type="Proteomes" id="UP000565711"/>
    </source>
</evidence>
<keyword evidence="2" id="KW-0472">Membrane</keyword>
<dbReference type="Pfam" id="PF02518">
    <property type="entry name" value="HATPase_c"/>
    <property type="match status" value="1"/>
</dbReference>
<feature type="transmembrane region" description="Helical" evidence="2">
    <location>
        <begin position="151"/>
        <end position="181"/>
    </location>
</feature>
<keyword evidence="2" id="KW-1133">Transmembrane helix</keyword>
<dbReference type="InterPro" id="IPR003594">
    <property type="entry name" value="HATPase_dom"/>
</dbReference>
<evidence type="ECO:0000313" key="4">
    <source>
        <dbReference type="EMBL" id="NKY53368.1"/>
    </source>
</evidence>
<proteinExistence type="predicted"/>
<comment type="caution">
    <text evidence="4">The sequence shown here is derived from an EMBL/GenBank/DDBJ whole genome shotgun (WGS) entry which is preliminary data.</text>
</comment>
<sequence length="469" mass="48536">MAAGTRAQQPSVITVDEPGVLARAVAAARVLIPDRVDTRPGAPAVERILRRLGVSVGVGGIIMGLADVPEIAGQSRFTPIWWTPVATVLAFGLFPVLALVSVHARPRTIRIVSGCAAVSFLSAVATMLIWLDTHSIGANSVWLYRMLPLGVLAAAMAWPLLASAGYLLIGSAAVALTNIYLAEEFTAASVSSAFARALGLSALFLWCVVAALWAAARVDRESVAAGAQAAEAAAAIARDNESARFAALIHDAVLSTLLDASRGSEPSNVLRRQAERTLEQLDEIRVESPEPDVLDAGAAVGFLRTAVHEVNPGIRFATRTWPGYDDLRMPVSAARTVAAALAEAVRNSLRHATVPGRRISRTVTCTISAGSIRVTFQDDGAGFDVAAVSADRLGISVSILGRMRQLAGGAGFVESLPGEGTTVTLVWGGDGDNCGGPDGGHGAEPHQHYCSAPHGDRIGGSRGGSGGGA</sequence>
<feature type="transmembrane region" description="Helical" evidence="2">
    <location>
        <begin position="80"/>
        <end position="99"/>
    </location>
</feature>
<keyword evidence="2" id="KW-0812">Transmembrane</keyword>
<keyword evidence="4" id="KW-0067">ATP-binding</keyword>
<dbReference type="RefSeq" id="WP_067878600.1">
    <property type="nucleotide sequence ID" value="NZ_JAAXOP010000017.1"/>
</dbReference>
<feature type="transmembrane region" description="Helical" evidence="2">
    <location>
        <begin position="193"/>
        <end position="216"/>
    </location>
</feature>
<keyword evidence="4" id="KW-0547">Nucleotide-binding</keyword>
<feature type="compositionally biased region" description="Gly residues" evidence="1">
    <location>
        <begin position="460"/>
        <end position="469"/>
    </location>
</feature>
<protein>
    <submittedName>
        <fullName evidence="4">ATP-binding protein</fullName>
    </submittedName>
</protein>
<feature type="domain" description="Histidine kinase/HSP90-like ATPase" evidence="3">
    <location>
        <begin position="337"/>
        <end position="426"/>
    </location>
</feature>
<dbReference type="Proteomes" id="UP000565711">
    <property type="component" value="Unassembled WGS sequence"/>
</dbReference>
<keyword evidence="5" id="KW-1185">Reference proteome</keyword>
<reference evidence="4 5" key="1">
    <citation type="submission" date="2020-04" db="EMBL/GenBank/DDBJ databases">
        <title>MicrobeNet Type strains.</title>
        <authorList>
            <person name="Nicholson A.C."/>
        </authorList>
    </citation>
    <scope>NUCLEOTIDE SEQUENCE [LARGE SCALE GENOMIC DNA]</scope>
    <source>
        <strain evidence="4 5">JCM 12354</strain>
    </source>
</reference>
<organism evidence="4 5">
    <name type="scientific">Nocardia vermiculata</name>
    <dbReference type="NCBI Taxonomy" id="257274"/>
    <lineage>
        <taxon>Bacteria</taxon>
        <taxon>Bacillati</taxon>
        <taxon>Actinomycetota</taxon>
        <taxon>Actinomycetes</taxon>
        <taxon>Mycobacteriales</taxon>
        <taxon>Nocardiaceae</taxon>
        <taxon>Nocardia</taxon>
    </lineage>
</organism>
<dbReference type="GO" id="GO:0005524">
    <property type="term" value="F:ATP binding"/>
    <property type="evidence" value="ECO:0007669"/>
    <property type="project" value="UniProtKB-KW"/>
</dbReference>
<dbReference type="SUPFAM" id="SSF55874">
    <property type="entry name" value="ATPase domain of HSP90 chaperone/DNA topoisomerase II/histidine kinase"/>
    <property type="match status" value="1"/>
</dbReference>
<dbReference type="InterPro" id="IPR036890">
    <property type="entry name" value="HATPase_C_sf"/>
</dbReference>
<feature type="transmembrane region" description="Helical" evidence="2">
    <location>
        <begin position="48"/>
        <end position="68"/>
    </location>
</feature>
<feature type="transmembrane region" description="Helical" evidence="2">
    <location>
        <begin position="111"/>
        <end position="131"/>
    </location>
</feature>
<dbReference type="Gene3D" id="3.30.565.10">
    <property type="entry name" value="Histidine kinase-like ATPase, C-terminal domain"/>
    <property type="match status" value="1"/>
</dbReference>
<gene>
    <name evidence="4" type="ORF">HGA08_24530</name>
</gene>